<gene>
    <name evidence="1" type="ORF">CEXT_3421</name>
</gene>
<evidence type="ECO:0000313" key="1">
    <source>
        <dbReference type="EMBL" id="GIY04888.1"/>
    </source>
</evidence>
<proteinExistence type="predicted"/>
<dbReference type="EMBL" id="BPLR01005764">
    <property type="protein sequence ID" value="GIY04888.1"/>
    <property type="molecule type" value="Genomic_DNA"/>
</dbReference>
<accession>A0AAV4Q5D3</accession>
<sequence>SNANHSFCDIAAITQAMESTKKDC</sequence>
<dbReference type="Proteomes" id="UP001054945">
    <property type="component" value="Unassembled WGS sequence"/>
</dbReference>
<keyword evidence="2" id="KW-1185">Reference proteome</keyword>
<protein>
    <submittedName>
        <fullName evidence="1">Uncharacterized protein</fullName>
    </submittedName>
</protein>
<reference evidence="1 2" key="1">
    <citation type="submission" date="2021-06" db="EMBL/GenBank/DDBJ databases">
        <title>Caerostris extrusa draft genome.</title>
        <authorList>
            <person name="Kono N."/>
            <person name="Arakawa K."/>
        </authorList>
    </citation>
    <scope>NUCLEOTIDE SEQUENCE [LARGE SCALE GENOMIC DNA]</scope>
</reference>
<evidence type="ECO:0000313" key="2">
    <source>
        <dbReference type="Proteomes" id="UP001054945"/>
    </source>
</evidence>
<feature type="non-terminal residue" evidence="1">
    <location>
        <position position="1"/>
    </location>
</feature>
<comment type="caution">
    <text evidence="1">The sequence shown here is derived from an EMBL/GenBank/DDBJ whole genome shotgun (WGS) entry which is preliminary data.</text>
</comment>
<organism evidence="1 2">
    <name type="scientific">Caerostris extrusa</name>
    <name type="common">Bark spider</name>
    <name type="synonym">Caerostris bankana</name>
    <dbReference type="NCBI Taxonomy" id="172846"/>
    <lineage>
        <taxon>Eukaryota</taxon>
        <taxon>Metazoa</taxon>
        <taxon>Ecdysozoa</taxon>
        <taxon>Arthropoda</taxon>
        <taxon>Chelicerata</taxon>
        <taxon>Arachnida</taxon>
        <taxon>Araneae</taxon>
        <taxon>Araneomorphae</taxon>
        <taxon>Entelegynae</taxon>
        <taxon>Araneoidea</taxon>
        <taxon>Araneidae</taxon>
        <taxon>Caerostris</taxon>
    </lineage>
</organism>
<name>A0AAV4Q5D3_CAEEX</name>
<dbReference type="AlphaFoldDB" id="A0AAV4Q5D3"/>